<proteinExistence type="inferred from homology"/>
<feature type="region of interest" description="Disordered" evidence="5">
    <location>
        <begin position="31"/>
        <end position="50"/>
    </location>
</feature>
<protein>
    <recommendedName>
        <fullName evidence="9">Ribosomal protein S15</fullName>
    </recommendedName>
</protein>
<accession>A0A8H3VK12</accession>
<dbReference type="GO" id="GO:0006412">
    <property type="term" value="P:translation"/>
    <property type="evidence" value="ECO:0007669"/>
    <property type="project" value="InterPro"/>
</dbReference>
<dbReference type="EMBL" id="WNWQ01000015">
    <property type="protein sequence ID" value="KAE9984605.1"/>
    <property type="molecule type" value="Genomic_DNA"/>
</dbReference>
<evidence type="ECO:0000313" key="6">
    <source>
        <dbReference type="EMBL" id="KAE9984605.1"/>
    </source>
</evidence>
<keyword evidence="2" id="KW-0689">Ribosomal protein</keyword>
<evidence type="ECO:0000256" key="3">
    <source>
        <dbReference type="ARBA" id="ARBA00023274"/>
    </source>
</evidence>
<feature type="compositionally biased region" description="Polar residues" evidence="5">
    <location>
        <begin position="31"/>
        <end position="40"/>
    </location>
</feature>
<keyword evidence="8" id="KW-1185">Reference proteome</keyword>
<evidence type="ECO:0000256" key="1">
    <source>
        <dbReference type="ARBA" id="ARBA00008434"/>
    </source>
</evidence>
<sequence length="326" mass="36769">MPPRIPKVHCLRALNVLPARHNATPMTLPNRLFSSSTPSQAPEPVKKGGKLFRDPYIVSQARARKAANISRQDALAKEREQALGNAVRGETTSFVESFDLGRDPEDTTALNHFLRHDEINAQLKYSKSLLRPIIAKPSNLATKATQEDYARQVEVKNAEYERNHENVQAALERIVNLDNGSSKDRLRSNIQRCIQHFGRHETDQVLPPKPKATPQMSAQAMRDQQTAREGVSDRADRGIINRVGPDVGSSEVQIGILTAKIRSLANHLDSRGRKDKVGKRDLRLLVHRRQKLLQYLKRKERGGPRWQRCIETLGLTEGTWQGEISL</sequence>
<dbReference type="GO" id="GO:1990904">
    <property type="term" value="C:ribonucleoprotein complex"/>
    <property type="evidence" value="ECO:0007669"/>
    <property type="project" value="UniProtKB-KW"/>
</dbReference>
<dbReference type="CDD" id="cd00353">
    <property type="entry name" value="Ribosomal_S15p_S13e"/>
    <property type="match status" value="1"/>
</dbReference>
<organism evidence="7 8">
    <name type="scientific">Venturia inaequalis</name>
    <name type="common">Apple scab fungus</name>
    <dbReference type="NCBI Taxonomy" id="5025"/>
    <lineage>
        <taxon>Eukaryota</taxon>
        <taxon>Fungi</taxon>
        <taxon>Dikarya</taxon>
        <taxon>Ascomycota</taxon>
        <taxon>Pezizomycotina</taxon>
        <taxon>Dothideomycetes</taxon>
        <taxon>Pleosporomycetidae</taxon>
        <taxon>Venturiales</taxon>
        <taxon>Venturiaceae</taxon>
        <taxon>Venturia</taxon>
    </lineage>
</organism>
<feature type="coiled-coil region" evidence="4">
    <location>
        <begin position="150"/>
        <end position="177"/>
    </location>
</feature>
<evidence type="ECO:0000313" key="7">
    <source>
        <dbReference type="EMBL" id="KAE9990245.1"/>
    </source>
</evidence>
<comment type="caution">
    <text evidence="7">The sequence shown here is derived from an EMBL/GenBank/DDBJ whole genome shotgun (WGS) entry which is preliminary data.</text>
</comment>
<name>A0A8H3VK12_VENIN</name>
<dbReference type="GO" id="GO:0005737">
    <property type="term" value="C:cytoplasm"/>
    <property type="evidence" value="ECO:0007669"/>
    <property type="project" value="UniProtKB-ARBA"/>
</dbReference>
<dbReference type="EMBL" id="WNWR01000146">
    <property type="protein sequence ID" value="KAE9990245.1"/>
    <property type="molecule type" value="Genomic_DNA"/>
</dbReference>
<dbReference type="PANTHER" id="PTHR23321:SF26">
    <property type="entry name" value="SMALL RIBOSOMAL SUBUNIT PROTEIN US15M"/>
    <property type="match status" value="1"/>
</dbReference>
<dbReference type="Proteomes" id="UP000490939">
    <property type="component" value="Unassembled WGS sequence"/>
</dbReference>
<evidence type="ECO:0000313" key="8">
    <source>
        <dbReference type="Proteomes" id="UP000490939"/>
    </source>
</evidence>
<keyword evidence="3" id="KW-0687">Ribonucleoprotein</keyword>
<comment type="similarity">
    <text evidence="1">Belongs to the universal ribosomal protein uS15 family.</text>
</comment>
<gene>
    <name evidence="6" type="ORF">BLS_001980</name>
    <name evidence="7" type="ORF">EG327_001672</name>
</gene>
<evidence type="ECO:0000256" key="2">
    <source>
        <dbReference type="ARBA" id="ARBA00022980"/>
    </source>
</evidence>
<keyword evidence="4" id="KW-0175">Coiled coil</keyword>
<reference evidence="7 8" key="1">
    <citation type="submission" date="2019-07" db="EMBL/GenBank/DDBJ databases">
        <title>Venturia inaequalis Genome Resource.</title>
        <authorList>
            <person name="Lichtner F.J."/>
        </authorList>
    </citation>
    <scope>NUCLEOTIDE SEQUENCE [LARGE SCALE GENOMIC DNA]</scope>
    <source>
        <strain evidence="6">Bline_iso_100314</strain>
        <strain evidence="7 8">DMI_063113</strain>
    </source>
</reference>
<dbReference type="InterPro" id="IPR000589">
    <property type="entry name" value="Ribosomal_uS15"/>
</dbReference>
<dbReference type="InterPro" id="IPR005290">
    <property type="entry name" value="Ribosomal_uS15_bac-type"/>
</dbReference>
<dbReference type="InterPro" id="IPR009068">
    <property type="entry name" value="uS15_NS1_RNA-bd_sf"/>
</dbReference>
<dbReference type="GO" id="GO:0005840">
    <property type="term" value="C:ribosome"/>
    <property type="evidence" value="ECO:0007669"/>
    <property type="project" value="UniProtKB-KW"/>
</dbReference>
<dbReference type="Pfam" id="PF00312">
    <property type="entry name" value="Ribosomal_S15"/>
    <property type="match status" value="1"/>
</dbReference>
<dbReference type="SUPFAM" id="SSF47060">
    <property type="entry name" value="S15/NS1 RNA-binding domain"/>
    <property type="match status" value="1"/>
</dbReference>
<dbReference type="PANTHER" id="PTHR23321">
    <property type="entry name" value="RIBOSOMAL PROTEIN S15, BACTERIAL AND ORGANELLAR"/>
    <property type="match status" value="1"/>
</dbReference>
<dbReference type="Gene3D" id="1.10.287.10">
    <property type="entry name" value="S15/NS1, RNA-binding"/>
    <property type="match status" value="1"/>
</dbReference>
<dbReference type="GO" id="GO:0003735">
    <property type="term" value="F:structural constituent of ribosome"/>
    <property type="evidence" value="ECO:0007669"/>
    <property type="project" value="InterPro"/>
</dbReference>
<evidence type="ECO:0000256" key="5">
    <source>
        <dbReference type="SAM" id="MobiDB-lite"/>
    </source>
</evidence>
<evidence type="ECO:0008006" key="9">
    <source>
        <dbReference type="Google" id="ProtNLM"/>
    </source>
</evidence>
<dbReference type="Proteomes" id="UP000433883">
    <property type="component" value="Unassembled WGS sequence"/>
</dbReference>
<dbReference type="AlphaFoldDB" id="A0A8H3VK12"/>
<dbReference type="SMART" id="SM01387">
    <property type="entry name" value="Ribosomal_S15"/>
    <property type="match status" value="1"/>
</dbReference>
<evidence type="ECO:0000256" key="4">
    <source>
        <dbReference type="SAM" id="Coils"/>
    </source>
</evidence>